<dbReference type="GO" id="GO:0005524">
    <property type="term" value="F:ATP binding"/>
    <property type="evidence" value="ECO:0007669"/>
    <property type="project" value="UniProtKB-UniRule"/>
</dbReference>
<dbReference type="EC" id="2.7.11.1" evidence="7"/>
<evidence type="ECO:0000256" key="3">
    <source>
        <dbReference type="PROSITE-ProRule" id="PRU10141"/>
    </source>
</evidence>
<dbReference type="RefSeq" id="WP_145091474.1">
    <property type="nucleotide sequence ID" value="NZ_CP036274.1"/>
</dbReference>
<dbReference type="GO" id="GO:0004674">
    <property type="term" value="F:protein serine/threonine kinase activity"/>
    <property type="evidence" value="ECO:0007669"/>
    <property type="project" value="UniProtKB-EC"/>
</dbReference>
<feature type="domain" description="Protein kinase" evidence="6">
    <location>
        <begin position="20"/>
        <end position="403"/>
    </location>
</feature>
<dbReference type="EMBL" id="CP036274">
    <property type="protein sequence ID" value="QDU28722.1"/>
    <property type="molecule type" value="Genomic_DNA"/>
</dbReference>
<keyword evidence="5" id="KW-1133">Transmembrane helix</keyword>
<organism evidence="7 8">
    <name type="scientific">Anatilimnocola aggregata</name>
    <dbReference type="NCBI Taxonomy" id="2528021"/>
    <lineage>
        <taxon>Bacteria</taxon>
        <taxon>Pseudomonadati</taxon>
        <taxon>Planctomycetota</taxon>
        <taxon>Planctomycetia</taxon>
        <taxon>Pirellulales</taxon>
        <taxon>Pirellulaceae</taxon>
        <taxon>Anatilimnocola</taxon>
    </lineage>
</organism>
<keyword evidence="2 3" id="KW-0067">ATP-binding</keyword>
<keyword evidence="8" id="KW-1185">Reference proteome</keyword>
<dbReference type="GO" id="GO:0005737">
    <property type="term" value="C:cytoplasm"/>
    <property type="evidence" value="ECO:0007669"/>
    <property type="project" value="TreeGrafter"/>
</dbReference>
<name>A0A517YEZ2_9BACT</name>
<dbReference type="InterPro" id="IPR017441">
    <property type="entry name" value="Protein_kinase_ATP_BS"/>
</dbReference>
<dbReference type="Proteomes" id="UP000315017">
    <property type="component" value="Chromosome"/>
</dbReference>
<dbReference type="InterPro" id="IPR011009">
    <property type="entry name" value="Kinase-like_dom_sf"/>
</dbReference>
<feature type="region of interest" description="Disordered" evidence="4">
    <location>
        <begin position="212"/>
        <end position="235"/>
    </location>
</feature>
<gene>
    <name evidence="7" type="primary">pknA</name>
    <name evidence="7" type="ORF">ETAA8_38270</name>
</gene>
<evidence type="ECO:0000313" key="7">
    <source>
        <dbReference type="EMBL" id="QDU28722.1"/>
    </source>
</evidence>
<dbReference type="Gene3D" id="3.30.200.20">
    <property type="entry name" value="Phosphorylase Kinase, domain 1"/>
    <property type="match status" value="1"/>
</dbReference>
<reference evidence="7 8" key="1">
    <citation type="submission" date="2019-02" db="EMBL/GenBank/DDBJ databases">
        <title>Deep-cultivation of Planctomycetes and their phenomic and genomic characterization uncovers novel biology.</title>
        <authorList>
            <person name="Wiegand S."/>
            <person name="Jogler M."/>
            <person name="Boedeker C."/>
            <person name="Pinto D."/>
            <person name="Vollmers J."/>
            <person name="Rivas-Marin E."/>
            <person name="Kohn T."/>
            <person name="Peeters S.H."/>
            <person name="Heuer A."/>
            <person name="Rast P."/>
            <person name="Oberbeckmann S."/>
            <person name="Bunk B."/>
            <person name="Jeske O."/>
            <person name="Meyerdierks A."/>
            <person name="Storesund J.E."/>
            <person name="Kallscheuer N."/>
            <person name="Luecker S."/>
            <person name="Lage O.M."/>
            <person name="Pohl T."/>
            <person name="Merkel B.J."/>
            <person name="Hornburger P."/>
            <person name="Mueller R.-W."/>
            <person name="Bruemmer F."/>
            <person name="Labrenz M."/>
            <person name="Spormann A.M."/>
            <person name="Op den Camp H."/>
            <person name="Overmann J."/>
            <person name="Amann R."/>
            <person name="Jetten M.S.M."/>
            <person name="Mascher T."/>
            <person name="Medema M.H."/>
            <person name="Devos D.P."/>
            <person name="Kaster A.-K."/>
            <person name="Ovreas L."/>
            <person name="Rohde M."/>
            <person name="Galperin M.Y."/>
            <person name="Jogler C."/>
        </authorList>
    </citation>
    <scope>NUCLEOTIDE SEQUENCE [LARGE SCALE GENOMIC DNA]</scope>
    <source>
        <strain evidence="7 8">ETA_A8</strain>
    </source>
</reference>
<dbReference type="InterPro" id="IPR045269">
    <property type="entry name" value="Atg1-like"/>
</dbReference>
<dbReference type="OrthoDB" id="219474at2"/>
<dbReference type="SUPFAM" id="SSF56112">
    <property type="entry name" value="Protein kinase-like (PK-like)"/>
    <property type="match status" value="1"/>
</dbReference>
<sequence>MAPSRMSLSFKIGDQPVPGYRLVRELGRGTFGVVWLAVTENGFERALKVVNLEQKGGKKEFRALRLIKDRKILHGNLLTLIDYWLLDRDGTIIATPGNVNLDTQISPLNKAGSAPGNLAATTEPAKTQPAKLTPLAGTMMPGGEGDTAFNVRDTFQQSRLTDTTEEINNSAIWLVVAMELGHKTLHDRQREHTTELNHKTLSKVSRRGVTAIDAKGDTSPGSHTAFDKHPPKPDAEDDLLASLPADEVLPYMEQAARGLDYLHRCEIVHRDVKPQNIMLVGDVAKVCDYGLASELGDMRATTNAFTLPYAAPEAINNRPCPASDQYSLAVSYVELRTGRWPFVSNTATAVYGAKESGNHHLKFVPKRAVRAVLKKALFKNPNDRYSTCGEFVKQLTKAEHSRSSVFAMVQFVLAIIAIVTVLLAAAATHPDIQARMLSIIDSFRSTDAKEFERRLRVAERQVMDEKHADALGEFESLYRDFPGLSPDDNSLRYDAIIGRARAELGGKDALQDAQVQDAIGRRIDELPSDPQPPLSDLQKLRVYYLQLIAKRKTLAIGGLDPNSAPAQEALASWERALWARALQASIEDRRVPPNLKESLRTVIAERKAIVSPEDFQKAKASLAQMLAVAKESLSEEDEFWHAIKLEELHLAFKHPEPNHEQNLRSLDALLANRLQQDRQAIIRGQLLRLLILSELKASQPSFFEEPIYLTIIYTDGGLAQLQETSDSLFSIPEINALKDLRQRFKNEIRDWAEPIPEAAFPAVTALCGKLETFDLLRHRLNKHLEDKTLGEKQLLAVQASWADLNKLLTLDYKLDSAEAADLKDLSLSVSFADPQEKPEVALKDFVQRVRDSRHGAKWMKRLLDRAQQNPVWVDAAIPALKELSLEPTEDLALDENFDRWRADANNLTLTGILAADLGSPAAVKKIIDRLDQAADQNRPLPALVRIECELLTTPKPDDNQRRGWLARIRATLEELEETDSYLAGYGEFLRARLLASSSKSFDRDDAGKIVLAMFKQTETPAWLTSWRKQAAGDILSGIALSALGKDDSDILQFHVLNLSAQTQLEEVQTVVAKAGLQTNALLAVSAIVEATHAEKSDWKKVGELARRCQQDSKTRELLQSQNRLLLLDYVEALSNLRLAPQDRDLPPQIILAFQRILFAREGNEPRFFQFDSAQTTDDGGIFRNLVLPIVSHPSFSKSTKTTPEARLALGAIWGAKGRLLQRDNKVVVHDPLRKVDKRDTTTVALVLAHDAFRRARECQPDYINYVVGFGRTLIELPSTDIDPEKRAELISQIVDQYDPDGKSSNLGMLSLGAYVRRYQAHEQTVQAQQLRLSNEAIRRYQLVLDGTKNNDPFEIRAVCLEGLSDAHLRRAFWISKVEASEVTALLAQKTPPPNTKAFHLQQASATALEAVRMPGRTQQENAHNALGNAYEDMAFYLGMSEYYQQSVDTFETGIQLAEQEERISARAKMHLGRCLCRYGRDFLSGLSAKNRAAILERGVAHLTTSLDEAKARNRLRAETLYWRATSQVALIAYQPTKADELLQMAENDFAEAAQIATDLGTTEANYYKVEEIRVALMRKSNEGTPAVQQSAAQQRAKTSTDAIFAAAAADPKKFTITTLSLLVGQSNATFPQDQQKLKRWLPSSGPLHAHWRSNDAAKNEAAKLYLMCALLLGSKEDEQEAAALVASIADPQLKAIANASLLNFIADQQRRATDVVSKSLISVPAGPEKNQTIKKELLACLPKFREALTANDATVDAETRALLEKVNRTLLEEILAGKFDNRPNVETRQIINLVQGTLTLRDALHLVALQLSNLSTDDKEKLALLKLAHDCVKPIFLLDENNFTGLARANISAAKAKYTPILNSREKELRELGFQFD</sequence>
<evidence type="ECO:0000256" key="2">
    <source>
        <dbReference type="ARBA" id="ARBA00022840"/>
    </source>
</evidence>
<keyword evidence="5" id="KW-0812">Transmembrane</keyword>
<feature type="binding site" evidence="3">
    <location>
        <position position="48"/>
    </location>
    <ligand>
        <name>ATP</name>
        <dbReference type="ChEBI" id="CHEBI:30616"/>
    </ligand>
</feature>
<keyword evidence="7" id="KW-0808">Transferase</keyword>
<feature type="compositionally biased region" description="Basic and acidic residues" evidence="4">
    <location>
        <begin position="225"/>
        <end position="234"/>
    </location>
</feature>
<dbReference type="PROSITE" id="PS50011">
    <property type="entry name" value="PROTEIN_KINASE_DOM"/>
    <property type="match status" value="1"/>
</dbReference>
<evidence type="ECO:0000259" key="6">
    <source>
        <dbReference type="PROSITE" id="PS50011"/>
    </source>
</evidence>
<protein>
    <submittedName>
        <fullName evidence="7">Serine/threonine-protein kinase PknA</fullName>
        <ecNumber evidence="7">2.7.11.1</ecNumber>
    </submittedName>
</protein>
<dbReference type="InterPro" id="IPR008271">
    <property type="entry name" value="Ser/Thr_kinase_AS"/>
</dbReference>
<dbReference type="PANTHER" id="PTHR24348">
    <property type="entry name" value="SERINE/THREONINE-PROTEIN KINASE UNC-51-RELATED"/>
    <property type="match status" value="1"/>
</dbReference>
<dbReference type="PROSITE" id="PS00108">
    <property type="entry name" value="PROTEIN_KINASE_ST"/>
    <property type="match status" value="1"/>
</dbReference>
<keyword evidence="7" id="KW-0418">Kinase</keyword>
<dbReference type="Pfam" id="PF00069">
    <property type="entry name" value="Pkinase"/>
    <property type="match status" value="1"/>
</dbReference>
<evidence type="ECO:0000256" key="5">
    <source>
        <dbReference type="SAM" id="Phobius"/>
    </source>
</evidence>
<evidence type="ECO:0000313" key="8">
    <source>
        <dbReference type="Proteomes" id="UP000315017"/>
    </source>
</evidence>
<feature type="transmembrane region" description="Helical" evidence="5">
    <location>
        <begin position="405"/>
        <end position="427"/>
    </location>
</feature>
<dbReference type="InterPro" id="IPR000719">
    <property type="entry name" value="Prot_kinase_dom"/>
</dbReference>
<accession>A0A517YEZ2</accession>
<dbReference type="PROSITE" id="PS00107">
    <property type="entry name" value="PROTEIN_KINASE_ATP"/>
    <property type="match status" value="1"/>
</dbReference>
<dbReference type="SMART" id="SM00220">
    <property type="entry name" value="S_TKc"/>
    <property type="match status" value="1"/>
</dbReference>
<dbReference type="Gene3D" id="1.10.510.10">
    <property type="entry name" value="Transferase(Phosphotransferase) domain 1"/>
    <property type="match status" value="1"/>
</dbReference>
<keyword evidence="5" id="KW-0472">Membrane</keyword>
<keyword evidence="1 3" id="KW-0547">Nucleotide-binding</keyword>
<evidence type="ECO:0000256" key="1">
    <source>
        <dbReference type="ARBA" id="ARBA00022741"/>
    </source>
</evidence>
<evidence type="ECO:0000256" key="4">
    <source>
        <dbReference type="SAM" id="MobiDB-lite"/>
    </source>
</evidence>
<dbReference type="PANTHER" id="PTHR24348:SF68">
    <property type="entry name" value="SERINE_THREONINE-PROTEIN KINASE ATG1C"/>
    <property type="match status" value="1"/>
</dbReference>
<proteinExistence type="predicted"/>
<dbReference type="KEGG" id="aagg:ETAA8_38270"/>